<dbReference type="SUPFAM" id="SSF47095">
    <property type="entry name" value="HMG-box"/>
    <property type="match status" value="1"/>
</dbReference>
<evidence type="ECO:0008006" key="4">
    <source>
        <dbReference type="Google" id="ProtNLM"/>
    </source>
</evidence>
<keyword evidence="1" id="KW-0175">Coiled coil</keyword>
<proteinExistence type="predicted"/>
<dbReference type="AlphaFoldDB" id="A0A3B4CCG1"/>
<keyword evidence="3" id="KW-1185">Reference proteome</keyword>
<dbReference type="SUPFAM" id="SSF117773">
    <property type="entry name" value="GTF2I-like repeat"/>
    <property type="match status" value="1"/>
</dbReference>
<dbReference type="InterPro" id="IPR036910">
    <property type="entry name" value="HMG_box_dom_sf"/>
</dbReference>
<dbReference type="GeneTree" id="ENSGT00660000097092"/>
<name>A0A3B4CCG1_PYGNA</name>
<evidence type="ECO:0000256" key="1">
    <source>
        <dbReference type="SAM" id="Coils"/>
    </source>
</evidence>
<evidence type="ECO:0000313" key="2">
    <source>
        <dbReference type="Ensembl" id="ENSPNAP00000009637.2"/>
    </source>
</evidence>
<reference evidence="2 3" key="1">
    <citation type="submission" date="2020-10" db="EMBL/GenBank/DDBJ databases">
        <title>Pygocentrus nattereri (red-bellied piranha) genome, fPygNat1, primary haplotype.</title>
        <authorList>
            <person name="Myers G."/>
            <person name="Meyer A."/>
            <person name="Karagic N."/>
            <person name="Pippel M."/>
            <person name="Winkler S."/>
            <person name="Tracey A."/>
            <person name="Wood J."/>
            <person name="Formenti G."/>
            <person name="Howe K."/>
            <person name="Fedrigo O."/>
            <person name="Jarvis E.D."/>
        </authorList>
    </citation>
    <scope>NUCLEOTIDE SEQUENCE [LARGE SCALE GENOMIC DNA]</scope>
</reference>
<reference evidence="2" key="3">
    <citation type="submission" date="2025-09" db="UniProtKB">
        <authorList>
            <consortium name="Ensembl"/>
        </authorList>
    </citation>
    <scope>IDENTIFICATION</scope>
</reference>
<protein>
    <recommendedName>
        <fullName evidence="4">HMG box domain-containing protein</fullName>
    </recommendedName>
</protein>
<sequence>MKDIKSRWSSLGEDERNKYIQEARELKAQEQADQLNSEMRKLKIRKHLKQLKVEMSKLEELGLETAPMIFDCLNPQAAVHELASKKASEFIESTGTGNKFWLHFADIITNLITSMEPVPVLVRKAGGTGRLPVCAAHRIMIEVTSLPNDLPLKQPCLYGRQQLAATLQHAKSISSQIIVTCFYIHLPEILKYYFSSFMLRSF</sequence>
<dbReference type="InterPro" id="IPR036647">
    <property type="entry name" value="GTF2I-like_rpt_sf"/>
</dbReference>
<accession>A0A3B4CCG1</accession>
<dbReference type="Gene3D" id="3.90.1460.10">
    <property type="entry name" value="GTF2I-like"/>
    <property type="match status" value="1"/>
</dbReference>
<dbReference type="STRING" id="42514.ENSPNAP00000009637"/>
<dbReference type="Ensembl" id="ENSPNAT00000016360.2">
    <property type="protein sequence ID" value="ENSPNAP00000009637.2"/>
    <property type="gene ID" value="ENSPNAG00000003369.2"/>
</dbReference>
<dbReference type="Proteomes" id="UP001501920">
    <property type="component" value="Chromosome 23"/>
</dbReference>
<organism evidence="2 3">
    <name type="scientific">Pygocentrus nattereri</name>
    <name type="common">Red-bellied piranha</name>
    <dbReference type="NCBI Taxonomy" id="42514"/>
    <lineage>
        <taxon>Eukaryota</taxon>
        <taxon>Metazoa</taxon>
        <taxon>Chordata</taxon>
        <taxon>Craniata</taxon>
        <taxon>Vertebrata</taxon>
        <taxon>Euteleostomi</taxon>
        <taxon>Actinopterygii</taxon>
        <taxon>Neopterygii</taxon>
        <taxon>Teleostei</taxon>
        <taxon>Ostariophysi</taxon>
        <taxon>Characiformes</taxon>
        <taxon>Characoidei</taxon>
        <taxon>Pygocentrus</taxon>
    </lineage>
</organism>
<reference evidence="2" key="2">
    <citation type="submission" date="2025-08" db="UniProtKB">
        <authorList>
            <consortium name="Ensembl"/>
        </authorList>
    </citation>
    <scope>IDENTIFICATION</scope>
</reference>
<evidence type="ECO:0000313" key="3">
    <source>
        <dbReference type="Proteomes" id="UP001501920"/>
    </source>
</evidence>
<feature type="coiled-coil region" evidence="1">
    <location>
        <begin position="25"/>
        <end position="61"/>
    </location>
</feature>